<dbReference type="SUPFAM" id="SSF51735">
    <property type="entry name" value="NAD(P)-binding Rossmann-fold domains"/>
    <property type="match status" value="1"/>
</dbReference>
<evidence type="ECO:0000313" key="4">
    <source>
        <dbReference type="Proteomes" id="UP001219933"/>
    </source>
</evidence>
<reference evidence="3" key="1">
    <citation type="submission" date="2023-03" db="EMBL/GenBank/DDBJ databases">
        <title>Mating type loci evolution in Malassezia.</title>
        <authorList>
            <person name="Coelho M.A."/>
        </authorList>
    </citation>
    <scope>NUCLEOTIDE SEQUENCE</scope>
    <source>
        <strain evidence="3">CBS 11721</strain>
    </source>
</reference>
<evidence type="ECO:0000256" key="2">
    <source>
        <dbReference type="ARBA" id="ARBA00023002"/>
    </source>
</evidence>
<name>A0AAF0J820_9BASI</name>
<protein>
    <submittedName>
        <fullName evidence="3">Uncharacterized protein</fullName>
    </submittedName>
</protein>
<evidence type="ECO:0000313" key="3">
    <source>
        <dbReference type="EMBL" id="WFD36823.1"/>
    </source>
</evidence>
<dbReference type="AlphaFoldDB" id="A0AAF0J820"/>
<keyword evidence="2" id="KW-0560">Oxidoreductase</keyword>
<gene>
    <name evidence="3" type="ORF">MCUN1_003713</name>
</gene>
<sequence length="142" mass="15620">MPFFRSIENFVQEFTRRESRLDMLFNNAGVLYTNARNVTVDGIETHMGINALGHYYLTLLLIPSLSASFKAHPSRPPRVCFTSCASHAQATKKGFDPEDVYGTNAAGTGTRGGFAAYANSKMANVLSAYKLQRIYGDEGITL</sequence>
<dbReference type="Proteomes" id="UP001219933">
    <property type="component" value="Chromosome 5"/>
</dbReference>
<organism evidence="3 4">
    <name type="scientific">Malassezia cuniculi</name>
    <dbReference type="NCBI Taxonomy" id="948313"/>
    <lineage>
        <taxon>Eukaryota</taxon>
        <taxon>Fungi</taxon>
        <taxon>Dikarya</taxon>
        <taxon>Basidiomycota</taxon>
        <taxon>Ustilaginomycotina</taxon>
        <taxon>Malasseziomycetes</taxon>
        <taxon>Malasseziales</taxon>
        <taxon>Malasseziaceae</taxon>
        <taxon>Malassezia</taxon>
    </lineage>
</organism>
<dbReference type="InterPro" id="IPR036291">
    <property type="entry name" value="NAD(P)-bd_dom_sf"/>
</dbReference>
<comment type="similarity">
    <text evidence="1">Belongs to the short-chain dehydrogenases/reductases (SDR) family.</text>
</comment>
<dbReference type="PANTHER" id="PTHR24320">
    <property type="entry name" value="RETINOL DEHYDROGENASE"/>
    <property type="match status" value="1"/>
</dbReference>
<accession>A0AAF0J820</accession>
<dbReference type="Gene3D" id="3.40.50.720">
    <property type="entry name" value="NAD(P)-binding Rossmann-like Domain"/>
    <property type="match status" value="1"/>
</dbReference>
<dbReference type="EMBL" id="CP119881">
    <property type="protein sequence ID" value="WFD36823.1"/>
    <property type="molecule type" value="Genomic_DNA"/>
</dbReference>
<dbReference type="PANTHER" id="PTHR24320:SF152">
    <property type="entry name" value="SHORT-CHAIN DEHYDROGENASE_REDUCTASE FAMILY PROTEIN"/>
    <property type="match status" value="1"/>
</dbReference>
<dbReference type="GO" id="GO:0016491">
    <property type="term" value="F:oxidoreductase activity"/>
    <property type="evidence" value="ECO:0007669"/>
    <property type="project" value="UniProtKB-KW"/>
</dbReference>
<keyword evidence="4" id="KW-1185">Reference proteome</keyword>
<evidence type="ECO:0000256" key="1">
    <source>
        <dbReference type="ARBA" id="ARBA00006484"/>
    </source>
</evidence>
<proteinExistence type="inferred from homology"/>